<dbReference type="SUPFAM" id="SSF53335">
    <property type="entry name" value="S-adenosyl-L-methionine-dependent methyltransferases"/>
    <property type="match status" value="1"/>
</dbReference>
<feature type="region of interest" description="Disordered" evidence="1">
    <location>
        <begin position="253"/>
        <end position="274"/>
    </location>
</feature>
<dbReference type="AlphaFoldDB" id="A0A3P1WUJ0"/>
<proteinExistence type="predicted"/>
<organism evidence="2 3">
    <name type="scientific">Arachnia propionica</name>
    <dbReference type="NCBI Taxonomy" id="1750"/>
    <lineage>
        <taxon>Bacteria</taxon>
        <taxon>Bacillati</taxon>
        <taxon>Actinomycetota</taxon>
        <taxon>Actinomycetes</taxon>
        <taxon>Propionibacteriales</taxon>
        <taxon>Propionibacteriaceae</taxon>
        <taxon>Arachnia</taxon>
    </lineage>
</organism>
<evidence type="ECO:0000256" key="1">
    <source>
        <dbReference type="SAM" id="MobiDB-lite"/>
    </source>
</evidence>
<reference evidence="2 3" key="1">
    <citation type="submission" date="2018-11" db="EMBL/GenBank/DDBJ databases">
        <title>Genomes From Bacteria Associated with the Canine Oral Cavity: a Test Case for Automated Genome-Based Taxonomic Assignment.</title>
        <authorList>
            <person name="Coil D.A."/>
            <person name="Jospin G."/>
            <person name="Darling A.E."/>
            <person name="Wallis C."/>
            <person name="Davis I.J."/>
            <person name="Harris S."/>
            <person name="Eisen J.A."/>
            <person name="Holcombe L.J."/>
            <person name="O'Flynn C."/>
        </authorList>
    </citation>
    <scope>NUCLEOTIDE SEQUENCE [LARGE SCALE GENOMIC DNA]</scope>
    <source>
        <strain evidence="2 3">OH2822_COT-296</strain>
    </source>
</reference>
<dbReference type="Proteomes" id="UP000280935">
    <property type="component" value="Unassembled WGS sequence"/>
</dbReference>
<dbReference type="EMBL" id="RQYT01000015">
    <property type="protein sequence ID" value="RRD49568.1"/>
    <property type="molecule type" value="Genomic_DNA"/>
</dbReference>
<evidence type="ECO:0000313" key="3">
    <source>
        <dbReference type="Proteomes" id="UP000280935"/>
    </source>
</evidence>
<protein>
    <submittedName>
        <fullName evidence="2">Spermidine synthase</fullName>
    </submittedName>
</protein>
<accession>A0A3P1WUJ0</accession>
<comment type="caution">
    <text evidence="2">The sequence shown here is derived from an EMBL/GenBank/DDBJ whole genome shotgun (WGS) entry which is preliminary data.</text>
</comment>
<dbReference type="InterPro" id="IPR029063">
    <property type="entry name" value="SAM-dependent_MTases_sf"/>
</dbReference>
<evidence type="ECO:0000313" key="2">
    <source>
        <dbReference type="EMBL" id="RRD49568.1"/>
    </source>
</evidence>
<name>A0A3P1WUJ0_9ACTN</name>
<gene>
    <name evidence="2" type="ORF">EII35_08075</name>
</gene>
<dbReference type="OrthoDB" id="8221452at2"/>
<sequence length="274" mass="29924">MIGGVVTLEADPQHPGAFRVRFGAASQSWVDPARPDLLLFEYVNHIALLLEHGLVDVDPDTRLRAVHIGGAGMSIPRWIAWRRPGTAQIVCEPNADLTAEVRRKLPLPPRSGIKVRDQDGRSATPLMPSDYADLVVVDAFAGDRVPGELVTTEFLDELVRIGRGRRMVVFNVTDSSPFAWTKRLAAGVAQRWRHLVVGAEPAVMKGRRFGNVLLAAGAQRMDLPALVRATASQPCPYRWLHSGELAGWIGGAEPFTDEDTADSPPPSGSKLWFT</sequence>
<dbReference type="Gene3D" id="3.40.50.150">
    <property type="entry name" value="Vaccinia Virus protein VP39"/>
    <property type="match status" value="1"/>
</dbReference>
<dbReference type="NCBIfam" id="NF037959">
    <property type="entry name" value="MFS_SpdSyn"/>
    <property type="match status" value="1"/>
</dbReference>